<dbReference type="AlphaFoldDB" id="A0A550J6X5"/>
<evidence type="ECO:0000256" key="8">
    <source>
        <dbReference type="ARBA" id="ARBA00022777"/>
    </source>
</evidence>
<evidence type="ECO:0000259" key="12">
    <source>
        <dbReference type="PROSITE" id="PS50109"/>
    </source>
</evidence>
<dbReference type="Pfam" id="PF08269">
    <property type="entry name" value="dCache_2"/>
    <property type="match status" value="1"/>
</dbReference>
<dbReference type="InterPro" id="IPR036097">
    <property type="entry name" value="HisK_dim/P_sf"/>
</dbReference>
<dbReference type="InterPro" id="IPR005467">
    <property type="entry name" value="His_kinase_dom"/>
</dbReference>
<dbReference type="InterPro" id="IPR033480">
    <property type="entry name" value="sCache_2"/>
</dbReference>
<keyword evidence="15" id="KW-1185">Reference proteome</keyword>
<dbReference type="Gene3D" id="3.30.450.20">
    <property type="entry name" value="PAS domain"/>
    <property type="match status" value="2"/>
</dbReference>
<keyword evidence="5" id="KW-0597">Phosphoprotein</keyword>
<dbReference type="SMART" id="SM00304">
    <property type="entry name" value="HAMP"/>
    <property type="match status" value="1"/>
</dbReference>
<dbReference type="InterPro" id="IPR003594">
    <property type="entry name" value="HATPase_dom"/>
</dbReference>
<dbReference type="PANTHER" id="PTHR43065:SF42">
    <property type="entry name" value="TWO-COMPONENT SENSOR PPRA"/>
    <property type="match status" value="1"/>
</dbReference>
<evidence type="ECO:0000256" key="9">
    <source>
        <dbReference type="ARBA" id="ARBA00022989"/>
    </source>
</evidence>
<dbReference type="InterPro" id="IPR004010">
    <property type="entry name" value="Double_Cache_2"/>
</dbReference>
<feature type="domain" description="Histidine kinase" evidence="12">
    <location>
        <begin position="444"/>
        <end position="651"/>
    </location>
</feature>
<dbReference type="InterPro" id="IPR003660">
    <property type="entry name" value="HAMP_dom"/>
</dbReference>
<keyword evidence="4" id="KW-1003">Cell membrane</keyword>
<evidence type="ECO:0000259" key="13">
    <source>
        <dbReference type="PROSITE" id="PS50885"/>
    </source>
</evidence>
<evidence type="ECO:0000256" key="4">
    <source>
        <dbReference type="ARBA" id="ARBA00022475"/>
    </source>
</evidence>
<keyword evidence="8" id="KW-0418">Kinase</keyword>
<dbReference type="PROSITE" id="PS50885">
    <property type="entry name" value="HAMP"/>
    <property type="match status" value="1"/>
</dbReference>
<comment type="caution">
    <text evidence="14">The sequence shown here is derived from an EMBL/GenBank/DDBJ whole genome shotgun (WGS) entry which is preliminary data.</text>
</comment>
<name>A0A550J6X5_9BACT</name>
<dbReference type="EMBL" id="VJVV01000013">
    <property type="protein sequence ID" value="TRO78976.1"/>
    <property type="molecule type" value="Genomic_DNA"/>
</dbReference>
<dbReference type="PANTHER" id="PTHR43065">
    <property type="entry name" value="SENSOR HISTIDINE KINASE"/>
    <property type="match status" value="1"/>
</dbReference>
<dbReference type="OrthoDB" id="9781147at2"/>
<dbReference type="Pfam" id="PF02518">
    <property type="entry name" value="HATPase_c"/>
    <property type="match status" value="1"/>
</dbReference>
<comment type="subcellular location">
    <subcellularLocation>
        <location evidence="2">Cell membrane</location>
        <topology evidence="2">Multi-pass membrane protein</topology>
    </subcellularLocation>
</comment>
<dbReference type="Gene3D" id="1.10.287.130">
    <property type="match status" value="1"/>
</dbReference>
<keyword evidence="10 11" id="KW-0472">Membrane</keyword>
<dbReference type="CDD" id="cd00082">
    <property type="entry name" value="HisKA"/>
    <property type="match status" value="1"/>
</dbReference>
<dbReference type="GO" id="GO:0005886">
    <property type="term" value="C:plasma membrane"/>
    <property type="evidence" value="ECO:0007669"/>
    <property type="project" value="UniProtKB-SubCell"/>
</dbReference>
<feature type="transmembrane region" description="Helical" evidence="11">
    <location>
        <begin position="346"/>
        <end position="370"/>
    </location>
</feature>
<dbReference type="SUPFAM" id="SSF55874">
    <property type="entry name" value="ATPase domain of HSP90 chaperone/DNA topoisomerase II/histidine kinase"/>
    <property type="match status" value="1"/>
</dbReference>
<comment type="catalytic activity">
    <reaction evidence="1">
        <text>ATP + protein L-histidine = ADP + protein N-phospho-L-histidine.</text>
        <dbReference type="EC" id="2.7.13.3"/>
    </reaction>
</comment>
<evidence type="ECO:0000256" key="7">
    <source>
        <dbReference type="ARBA" id="ARBA00022692"/>
    </source>
</evidence>
<evidence type="ECO:0000256" key="2">
    <source>
        <dbReference type="ARBA" id="ARBA00004651"/>
    </source>
</evidence>
<accession>A0A550J6X5</accession>
<dbReference type="SMART" id="SM01049">
    <property type="entry name" value="Cache_2"/>
    <property type="match status" value="2"/>
</dbReference>
<dbReference type="InterPro" id="IPR004358">
    <property type="entry name" value="Sig_transdc_His_kin-like_C"/>
</dbReference>
<keyword evidence="7 11" id="KW-0812">Transmembrane</keyword>
<dbReference type="CDD" id="cd06225">
    <property type="entry name" value="HAMP"/>
    <property type="match status" value="1"/>
</dbReference>
<feature type="domain" description="HAMP" evidence="13">
    <location>
        <begin position="372"/>
        <end position="424"/>
    </location>
</feature>
<dbReference type="SMART" id="SM00388">
    <property type="entry name" value="HisKA"/>
    <property type="match status" value="1"/>
</dbReference>
<dbReference type="CDD" id="cd12912">
    <property type="entry name" value="PDC2_MCP_like"/>
    <property type="match status" value="1"/>
</dbReference>
<dbReference type="SUPFAM" id="SSF158472">
    <property type="entry name" value="HAMP domain-like"/>
    <property type="match status" value="1"/>
</dbReference>
<sequence length="664" mass="75776">MNRYLFKFVNNLRLRGKILVLVLPLVILPIFLIGTVIGVIATQQAYLGITQTSKDDLDHMALFTLDLLDSHHQQFQVYKQDKQRVIRDELKTLTDLAYSLVETQYQRFQEGRLPLSEAQNLARQALKNVSFGESGYTYVLNSTGDLLVHVAREGQNILDEKDEDGRYFIRALIQNAVKSDGQRVLYSIYPWRNEALGDRLPRKKIVAYRHFRDWDWIIATGGYVEETYEDEAFEKQSMEDLKLKLQSKKVGKTGYIFCMDKNGVLTAHPEAEGQDVSASQDSDGNFFIREMLEKKNGWIRYPWRNVGDAQARMKIVRYRYYQPWDWIVAVGSYEDEFFHEANVIKWRIMAVMLLIPLMVGSMAVVLLVIASRVLTEPIRNMIEVIRAVKRGRLDQRMTVESTDELGELALAFNKMISLLGRNREMEASLAQQGKMASLGVLSSGVAHEINNPLGVILGYASYMEGKMDPEEPYYKFIHEIKRESKRCKKIVQDLLSYARTPKPSLIETDINDLLQQIVDFAANHTDMHHVQVRKEFAADLPPIWVDADQLRQVAINLILNAGAATSEGGELTVRTVRNEPWLDIVFADNGAGIAEENQEKIFEPFFTTRARGTGLGLAITKQIIEQHRGRIVLESAVGRGTTITVRLPLSREDELDGPETDFDH</sequence>
<proteinExistence type="predicted"/>
<dbReference type="Gene3D" id="6.10.340.10">
    <property type="match status" value="1"/>
</dbReference>
<dbReference type="PROSITE" id="PS50109">
    <property type="entry name" value="HIS_KIN"/>
    <property type="match status" value="1"/>
</dbReference>
<dbReference type="Pfam" id="PF00512">
    <property type="entry name" value="HisKA"/>
    <property type="match status" value="1"/>
</dbReference>
<dbReference type="EC" id="2.7.13.3" evidence="3"/>
<feature type="transmembrane region" description="Helical" evidence="11">
    <location>
        <begin position="20"/>
        <end position="41"/>
    </location>
</feature>
<dbReference type="InterPro" id="IPR003661">
    <property type="entry name" value="HisK_dim/P_dom"/>
</dbReference>
<dbReference type="Gene3D" id="3.30.565.10">
    <property type="entry name" value="Histidine kinase-like ATPase, C-terminal domain"/>
    <property type="match status" value="1"/>
</dbReference>
<evidence type="ECO:0000313" key="14">
    <source>
        <dbReference type="EMBL" id="TRO78976.1"/>
    </source>
</evidence>
<evidence type="ECO:0000256" key="3">
    <source>
        <dbReference type="ARBA" id="ARBA00012438"/>
    </source>
</evidence>
<evidence type="ECO:0000256" key="1">
    <source>
        <dbReference type="ARBA" id="ARBA00000085"/>
    </source>
</evidence>
<reference evidence="14 15" key="1">
    <citation type="submission" date="2019-07" db="EMBL/GenBank/DDBJ databases">
        <title>Insights of Desulfuromonas acetexigens electromicrobiology.</title>
        <authorList>
            <person name="Katuri K."/>
            <person name="Sapireddy V."/>
            <person name="Shaw D.R."/>
            <person name="Saikaly P."/>
        </authorList>
    </citation>
    <scope>NUCLEOTIDE SEQUENCE [LARGE SCALE GENOMIC DNA]</scope>
    <source>
        <strain evidence="14 15">2873</strain>
    </source>
</reference>
<evidence type="ECO:0000256" key="5">
    <source>
        <dbReference type="ARBA" id="ARBA00022553"/>
    </source>
</evidence>
<organism evidence="14 15">
    <name type="scientific">Trichloromonas acetexigens</name>
    <dbReference type="NCBI Taxonomy" id="38815"/>
    <lineage>
        <taxon>Bacteria</taxon>
        <taxon>Pseudomonadati</taxon>
        <taxon>Thermodesulfobacteriota</taxon>
        <taxon>Desulfuromonadia</taxon>
        <taxon>Desulfuromonadales</taxon>
        <taxon>Trichloromonadaceae</taxon>
        <taxon>Trichloromonas</taxon>
    </lineage>
</organism>
<evidence type="ECO:0000256" key="11">
    <source>
        <dbReference type="SAM" id="Phobius"/>
    </source>
</evidence>
<evidence type="ECO:0000256" key="10">
    <source>
        <dbReference type="ARBA" id="ARBA00023136"/>
    </source>
</evidence>
<keyword evidence="6" id="KW-0808">Transferase</keyword>
<gene>
    <name evidence="14" type="ORF">FL622_14930</name>
</gene>
<dbReference type="Proteomes" id="UP000317155">
    <property type="component" value="Unassembled WGS sequence"/>
</dbReference>
<dbReference type="InterPro" id="IPR036890">
    <property type="entry name" value="HATPase_C_sf"/>
</dbReference>
<dbReference type="SUPFAM" id="SSF47384">
    <property type="entry name" value="Homodimeric domain of signal transducing histidine kinase"/>
    <property type="match status" value="1"/>
</dbReference>
<dbReference type="Pfam" id="PF00672">
    <property type="entry name" value="HAMP"/>
    <property type="match status" value="1"/>
</dbReference>
<dbReference type="GO" id="GO:0000155">
    <property type="term" value="F:phosphorelay sensor kinase activity"/>
    <property type="evidence" value="ECO:0007669"/>
    <property type="project" value="InterPro"/>
</dbReference>
<dbReference type="SMART" id="SM00387">
    <property type="entry name" value="HATPase_c"/>
    <property type="match status" value="1"/>
</dbReference>
<dbReference type="RefSeq" id="WP_092054371.1">
    <property type="nucleotide sequence ID" value="NZ_FOJJ01000005.1"/>
</dbReference>
<protein>
    <recommendedName>
        <fullName evidence="3">histidine kinase</fullName>
        <ecNumber evidence="3">2.7.13.3</ecNumber>
    </recommendedName>
</protein>
<evidence type="ECO:0000256" key="6">
    <source>
        <dbReference type="ARBA" id="ARBA00022679"/>
    </source>
</evidence>
<keyword evidence="9 11" id="KW-1133">Transmembrane helix</keyword>
<evidence type="ECO:0000313" key="15">
    <source>
        <dbReference type="Proteomes" id="UP000317155"/>
    </source>
</evidence>
<dbReference type="PRINTS" id="PR00344">
    <property type="entry name" value="BCTRLSENSOR"/>
</dbReference>